<sequence>MFKAAFLTMLMLSGAMSAPVSGTESAEVIPHNVTTIDKRVTHVGRATWFHAGLGNCGDWDDDGSPIIAVSSAMYKEGGNCNQWVEVVNTANGKTVYARMRDSCPPCGYDDIDLSPAAFQALAPLSQGVFTASWHFMNQMTQTAKYLWKECQVGSANDQNTKSDQKRYFEIRITAYTLGAHPASHTDYDRQLLYKSNKASLSNLIQFGTNMRKSLKAALATSICAYSAQASYHGLHPGQHPLTAGGVKSDTNEFKVAIIGAGAAGSSAAFWLSRAKSRLGENITITIYDKNDYIGGRSTTVRPYDDATIPTVELGASIYVDANKNIARAVKEFNLSTVEYGDENQETGIWDGSEFVLTLSDGGWKKWWTTAKLFWRYGYSSPLKVRTLVKDMVNTYLNLYQPRVPYQSITAISSALNFTHITSVSAAEYLTDNGVSPLFVHELVEAATRVNYGQNVNDIHALEGMVSMAANGAHSVAGGNWRVFERWVKESGAKVHLGTTVQQLRQGTKGKWHLAVEGAGEETYDAVILAAPYKSTGIKLEAPGLDLGTAFPPVDYVRLHVTLISTTAKHPLGSYFFPAAPETAVPQAILTTGSGSVEPEFNSLTYHERIQREGQPPEYIVKIFSKSRVSGEWLEKVFGNGTVGWIRRTEWDAYPQLPPTTTYPSVKPATGLYYVNAFEPFISTMETETIASLNAVDLLLHDRYGRGVCGYKSEEDYPSYAESGDFVYGWDC</sequence>
<evidence type="ECO:0000256" key="3">
    <source>
        <dbReference type="ARBA" id="ARBA00022630"/>
    </source>
</evidence>
<evidence type="ECO:0000259" key="9">
    <source>
        <dbReference type="Pfam" id="PF07156"/>
    </source>
</evidence>
<evidence type="ECO:0000256" key="8">
    <source>
        <dbReference type="SAM" id="SignalP"/>
    </source>
</evidence>
<evidence type="ECO:0000313" key="11">
    <source>
        <dbReference type="Proteomes" id="UP000663843"/>
    </source>
</evidence>
<dbReference type="CDD" id="cd22191">
    <property type="entry name" value="DPBB_RlpA_EXP_N-like"/>
    <property type="match status" value="1"/>
</dbReference>
<dbReference type="InterPro" id="IPR010795">
    <property type="entry name" value="Prenylcys_lyase"/>
</dbReference>
<evidence type="ECO:0000313" key="10">
    <source>
        <dbReference type="EMBL" id="CAE6521155.1"/>
    </source>
</evidence>
<dbReference type="PANTHER" id="PTHR15944:SF0">
    <property type="entry name" value="PRENYLCYSTEINE LYASE DOMAIN-CONTAINING PROTEIN"/>
    <property type="match status" value="1"/>
</dbReference>
<proteinExistence type="inferred from homology"/>
<comment type="cofactor">
    <cofactor evidence="1">
        <name>FAD</name>
        <dbReference type="ChEBI" id="CHEBI:57692"/>
    </cofactor>
</comment>
<gene>
    <name evidence="10" type="ORF">RDB_LOCUS165442</name>
</gene>
<feature type="signal peptide" evidence="8">
    <location>
        <begin position="1"/>
        <end position="17"/>
    </location>
</feature>
<dbReference type="InterPro" id="IPR036908">
    <property type="entry name" value="RlpA-like_sf"/>
</dbReference>
<dbReference type="Proteomes" id="UP000663843">
    <property type="component" value="Unassembled WGS sequence"/>
</dbReference>
<keyword evidence="7" id="KW-0325">Glycoprotein</keyword>
<evidence type="ECO:0000256" key="1">
    <source>
        <dbReference type="ARBA" id="ARBA00001974"/>
    </source>
</evidence>
<reference evidence="10" key="1">
    <citation type="submission" date="2021-01" db="EMBL/GenBank/DDBJ databases">
        <authorList>
            <person name="Kaushik A."/>
        </authorList>
    </citation>
    <scope>NUCLEOTIDE SEQUENCE</scope>
    <source>
        <strain evidence="10">AG2-2IIIB</strain>
    </source>
</reference>
<keyword evidence="3" id="KW-0285">Flavoprotein</keyword>
<name>A0A8H3DFG8_9AGAM</name>
<evidence type="ECO:0000256" key="2">
    <source>
        <dbReference type="ARBA" id="ARBA00009967"/>
    </source>
</evidence>
<evidence type="ECO:0000256" key="5">
    <source>
        <dbReference type="ARBA" id="ARBA00022827"/>
    </source>
</evidence>
<protein>
    <recommendedName>
        <fullName evidence="9">Prenylcysteine lyase domain-containing protein</fullName>
    </recommendedName>
</protein>
<keyword evidence="6" id="KW-0560">Oxidoreductase</keyword>
<comment type="similarity">
    <text evidence="2">Belongs to the prenylcysteine oxidase family.</text>
</comment>
<feature type="chain" id="PRO_5034669430" description="Prenylcysteine lyase domain-containing protein" evidence="8">
    <location>
        <begin position="18"/>
        <end position="731"/>
    </location>
</feature>
<dbReference type="GO" id="GO:0001735">
    <property type="term" value="F:prenylcysteine oxidase activity"/>
    <property type="evidence" value="ECO:0007669"/>
    <property type="project" value="InterPro"/>
</dbReference>
<evidence type="ECO:0000256" key="6">
    <source>
        <dbReference type="ARBA" id="ARBA00023002"/>
    </source>
</evidence>
<organism evidence="10 11">
    <name type="scientific">Rhizoctonia solani</name>
    <dbReference type="NCBI Taxonomy" id="456999"/>
    <lineage>
        <taxon>Eukaryota</taxon>
        <taxon>Fungi</taxon>
        <taxon>Dikarya</taxon>
        <taxon>Basidiomycota</taxon>
        <taxon>Agaricomycotina</taxon>
        <taxon>Agaricomycetes</taxon>
        <taxon>Cantharellales</taxon>
        <taxon>Ceratobasidiaceae</taxon>
        <taxon>Rhizoctonia</taxon>
    </lineage>
</organism>
<dbReference type="Pfam" id="PF13450">
    <property type="entry name" value="NAD_binding_8"/>
    <property type="match status" value="1"/>
</dbReference>
<dbReference type="SUPFAM" id="SSF50685">
    <property type="entry name" value="Barwin-like endoglucanases"/>
    <property type="match status" value="1"/>
</dbReference>
<dbReference type="PANTHER" id="PTHR15944">
    <property type="entry name" value="FARNESYLCYSTEINE LYASE"/>
    <property type="match status" value="1"/>
</dbReference>
<dbReference type="Gene3D" id="2.40.40.10">
    <property type="entry name" value="RlpA-like domain"/>
    <property type="match status" value="1"/>
</dbReference>
<comment type="caution">
    <text evidence="10">The sequence shown here is derived from an EMBL/GenBank/DDBJ whole genome shotgun (WGS) entry which is preliminary data.</text>
</comment>
<dbReference type="InterPro" id="IPR017046">
    <property type="entry name" value="Prenylcysteine_Oxase1"/>
</dbReference>
<dbReference type="EMBL" id="CAJMWT010006917">
    <property type="protein sequence ID" value="CAE6521155.1"/>
    <property type="molecule type" value="Genomic_DNA"/>
</dbReference>
<dbReference type="Pfam" id="PF07156">
    <property type="entry name" value="Prenylcys_lyase"/>
    <property type="match status" value="1"/>
</dbReference>
<feature type="domain" description="Prenylcysteine lyase" evidence="9">
    <location>
        <begin position="365"/>
        <end position="701"/>
    </location>
</feature>
<accession>A0A8H3DFG8</accession>
<dbReference type="GO" id="GO:0030327">
    <property type="term" value="P:prenylated protein catabolic process"/>
    <property type="evidence" value="ECO:0007669"/>
    <property type="project" value="TreeGrafter"/>
</dbReference>
<dbReference type="InterPro" id="IPR036188">
    <property type="entry name" value="FAD/NAD-bd_sf"/>
</dbReference>
<dbReference type="SUPFAM" id="SSF51905">
    <property type="entry name" value="FAD/NAD(P)-binding domain"/>
    <property type="match status" value="1"/>
</dbReference>
<keyword evidence="4 8" id="KW-0732">Signal</keyword>
<dbReference type="AlphaFoldDB" id="A0A8H3DFG8"/>
<evidence type="ECO:0000256" key="4">
    <source>
        <dbReference type="ARBA" id="ARBA00022729"/>
    </source>
</evidence>
<evidence type="ECO:0000256" key="7">
    <source>
        <dbReference type="ARBA" id="ARBA00023180"/>
    </source>
</evidence>
<dbReference type="Gene3D" id="3.50.50.60">
    <property type="entry name" value="FAD/NAD(P)-binding domain"/>
    <property type="match status" value="1"/>
</dbReference>
<keyword evidence="5" id="KW-0274">FAD</keyword>
<dbReference type="GO" id="GO:0030328">
    <property type="term" value="P:prenylcysteine catabolic process"/>
    <property type="evidence" value="ECO:0007669"/>
    <property type="project" value="InterPro"/>
</dbReference>